<gene>
    <name evidence="2" type="ORF">EDD33_1823</name>
</gene>
<feature type="transmembrane region" description="Helical" evidence="1">
    <location>
        <begin position="46"/>
        <end position="66"/>
    </location>
</feature>
<comment type="caution">
    <text evidence="2">The sequence shown here is derived from an EMBL/GenBank/DDBJ whole genome shotgun (WGS) entry which is preliminary data.</text>
</comment>
<reference evidence="2 3" key="1">
    <citation type="submission" date="2018-11" db="EMBL/GenBank/DDBJ databases">
        <title>Sequencing the genomes of 1000 actinobacteria strains.</title>
        <authorList>
            <person name="Klenk H.-P."/>
        </authorList>
    </citation>
    <scope>NUCLEOTIDE SEQUENCE [LARGE SCALE GENOMIC DNA]</scope>
    <source>
        <strain evidence="2 3">DSM 12652</strain>
    </source>
</reference>
<organism evidence="2 3">
    <name type="scientific">Nocardioides aurantiacus</name>
    <dbReference type="NCBI Taxonomy" id="86796"/>
    <lineage>
        <taxon>Bacteria</taxon>
        <taxon>Bacillati</taxon>
        <taxon>Actinomycetota</taxon>
        <taxon>Actinomycetes</taxon>
        <taxon>Propionibacteriales</taxon>
        <taxon>Nocardioidaceae</taxon>
        <taxon>Nocardioides</taxon>
    </lineage>
</organism>
<evidence type="ECO:0000256" key="1">
    <source>
        <dbReference type="SAM" id="Phobius"/>
    </source>
</evidence>
<keyword evidence="1" id="KW-0472">Membrane</keyword>
<feature type="transmembrane region" description="Helical" evidence="1">
    <location>
        <begin position="126"/>
        <end position="146"/>
    </location>
</feature>
<name>A0A3N2CU29_9ACTN</name>
<evidence type="ECO:0000313" key="3">
    <source>
        <dbReference type="Proteomes" id="UP000281738"/>
    </source>
</evidence>
<sequence length="156" mass="16594">MRQTREGVPPNKTPSRSRCRALLTGGVAALIAVVAFAGAWNTDGLVSVVLSIGFFAAVATVGGAGQELFVFREPLANAETRERRTKLYALSFLIVFSTVSATWLAWVVNSPSGGCIDCDSAGGRVLFWAILVGGWGMALVCVREIIVLRRSAHSKP</sequence>
<feature type="transmembrane region" description="Helical" evidence="1">
    <location>
        <begin position="21"/>
        <end position="40"/>
    </location>
</feature>
<proteinExistence type="predicted"/>
<feature type="transmembrane region" description="Helical" evidence="1">
    <location>
        <begin position="87"/>
        <end position="106"/>
    </location>
</feature>
<accession>A0A3N2CU29</accession>
<dbReference type="AlphaFoldDB" id="A0A3N2CU29"/>
<dbReference type="RefSeq" id="WP_148076997.1">
    <property type="nucleotide sequence ID" value="NZ_RKHO01000001.1"/>
</dbReference>
<keyword evidence="3" id="KW-1185">Reference proteome</keyword>
<protein>
    <submittedName>
        <fullName evidence="2">Uncharacterized protein</fullName>
    </submittedName>
</protein>
<dbReference type="EMBL" id="RKHO01000001">
    <property type="protein sequence ID" value="ROR90966.1"/>
    <property type="molecule type" value="Genomic_DNA"/>
</dbReference>
<dbReference type="Proteomes" id="UP000281738">
    <property type="component" value="Unassembled WGS sequence"/>
</dbReference>
<keyword evidence="1" id="KW-0812">Transmembrane</keyword>
<keyword evidence="1" id="KW-1133">Transmembrane helix</keyword>
<evidence type="ECO:0000313" key="2">
    <source>
        <dbReference type="EMBL" id="ROR90966.1"/>
    </source>
</evidence>